<dbReference type="Gene3D" id="3.90.420.10">
    <property type="entry name" value="Oxidoreductase, molybdopterin-binding domain"/>
    <property type="match status" value="1"/>
</dbReference>
<evidence type="ECO:0000313" key="3">
    <source>
        <dbReference type="Proteomes" id="UP000465240"/>
    </source>
</evidence>
<gene>
    <name evidence="2" type="ORF">MPRG_10640</name>
</gene>
<dbReference type="EMBL" id="BLKX01000001">
    <property type="protein sequence ID" value="GFG77788.1"/>
    <property type="molecule type" value="Genomic_DNA"/>
</dbReference>
<comment type="caution">
    <text evidence="2">The sequence shown here is derived from an EMBL/GenBank/DDBJ whole genome shotgun (WGS) entry which is preliminary data.</text>
</comment>
<keyword evidence="1" id="KW-1133">Transmembrane helix</keyword>
<keyword evidence="3" id="KW-1185">Reference proteome</keyword>
<keyword evidence="1" id="KW-0812">Transmembrane</keyword>
<sequence>MTDNVTRFRHSLGSRGPGTPRHSLRTLWLIPIGFALLVAGWCLQVYGLVEHPSEFSLADLHGLPYHEQITQHFCIRGWSGAAKWGEPPSEHAGLRHERSR</sequence>
<keyword evidence="1" id="KW-0472">Membrane</keyword>
<dbReference type="Proteomes" id="UP000465240">
    <property type="component" value="Unassembled WGS sequence"/>
</dbReference>
<protein>
    <submittedName>
        <fullName evidence="2">Uncharacterized protein</fullName>
    </submittedName>
</protein>
<evidence type="ECO:0000256" key="1">
    <source>
        <dbReference type="SAM" id="Phobius"/>
    </source>
</evidence>
<proteinExistence type="predicted"/>
<evidence type="ECO:0000313" key="2">
    <source>
        <dbReference type="EMBL" id="GFG77788.1"/>
    </source>
</evidence>
<organism evidence="2 3">
    <name type="scientific">Mycobacterium paragordonae</name>
    <dbReference type="NCBI Taxonomy" id="1389713"/>
    <lineage>
        <taxon>Bacteria</taxon>
        <taxon>Bacillati</taxon>
        <taxon>Actinomycetota</taxon>
        <taxon>Actinomycetes</taxon>
        <taxon>Mycobacteriales</taxon>
        <taxon>Mycobacteriaceae</taxon>
        <taxon>Mycobacterium</taxon>
    </lineage>
</organism>
<reference evidence="2 3" key="1">
    <citation type="journal article" date="2019" name="Emerg. Microbes Infect.">
        <title>Comprehensive subspecies identification of 175 nontuberculous mycobacteria species based on 7547 genomic profiles.</title>
        <authorList>
            <person name="Matsumoto Y."/>
            <person name="Kinjo T."/>
            <person name="Motooka D."/>
            <person name="Nabeya D."/>
            <person name="Jung N."/>
            <person name="Uechi K."/>
            <person name="Horii T."/>
            <person name="Iida T."/>
            <person name="Fujita J."/>
            <person name="Nakamura S."/>
        </authorList>
    </citation>
    <scope>NUCLEOTIDE SEQUENCE [LARGE SCALE GENOMIC DNA]</scope>
    <source>
        <strain evidence="2 3">JCM 18565</strain>
    </source>
</reference>
<accession>A0ABQ1C025</accession>
<feature type="transmembrane region" description="Helical" evidence="1">
    <location>
        <begin position="27"/>
        <end position="49"/>
    </location>
</feature>
<dbReference type="SUPFAM" id="SSF56524">
    <property type="entry name" value="Oxidoreductase molybdopterin-binding domain"/>
    <property type="match status" value="1"/>
</dbReference>
<dbReference type="InterPro" id="IPR036374">
    <property type="entry name" value="OxRdtase_Mopterin-bd_sf"/>
</dbReference>
<name>A0ABQ1C025_9MYCO</name>